<dbReference type="SUPFAM" id="SSF56925">
    <property type="entry name" value="OMPA-like"/>
    <property type="match status" value="1"/>
</dbReference>
<dbReference type="InterPro" id="IPR011250">
    <property type="entry name" value="OMP/PagP_B-barrel"/>
</dbReference>
<evidence type="ECO:0000313" key="2">
    <source>
        <dbReference type="EMBL" id="UXX79616.1"/>
    </source>
</evidence>
<accession>A0ABY6D0C7</accession>
<proteinExistence type="predicted"/>
<dbReference type="RefSeq" id="WP_263051347.1">
    <property type="nucleotide sequence ID" value="NZ_CP106735.1"/>
</dbReference>
<protein>
    <submittedName>
        <fullName evidence="2">DUF6089 family protein</fullName>
    </submittedName>
</protein>
<organism evidence="2 3">
    <name type="scientific">Reichenbachiella carrageenanivorans</name>
    <dbReference type="NCBI Taxonomy" id="2979869"/>
    <lineage>
        <taxon>Bacteria</taxon>
        <taxon>Pseudomonadati</taxon>
        <taxon>Bacteroidota</taxon>
        <taxon>Cytophagia</taxon>
        <taxon>Cytophagales</taxon>
        <taxon>Reichenbachiellaceae</taxon>
        <taxon>Reichenbachiella</taxon>
    </lineage>
</organism>
<evidence type="ECO:0000256" key="1">
    <source>
        <dbReference type="SAM" id="SignalP"/>
    </source>
</evidence>
<dbReference type="Gene3D" id="2.40.160.20">
    <property type="match status" value="1"/>
</dbReference>
<dbReference type="Proteomes" id="UP001062165">
    <property type="component" value="Chromosome"/>
</dbReference>
<keyword evidence="3" id="KW-1185">Reference proteome</keyword>
<feature type="chain" id="PRO_5047233836" evidence="1">
    <location>
        <begin position="23"/>
        <end position="226"/>
    </location>
</feature>
<dbReference type="EMBL" id="CP106735">
    <property type="protein sequence ID" value="UXX79616.1"/>
    <property type="molecule type" value="Genomic_DNA"/>
</dbReference>
<sequence>MKNLIPFILILLCVFDNQKAFAQDSLKQKTKEIHLGIGPASYSGDLGKAYAGSSLLFTAGLKFNNNKKLNGNVKISIGSVTGQELDYATTDDSGVPATPNTFFKSTFIGLNYEAQFNFINKEKIKVYLSQGIGLFRFDPRNEEDNRLSDLPDTRPVGESYRNIVIQLPTQLGAKYYLPNDFALGIQVGFINPITDHLDNLAIWGNKNGNDNILSFQFQIHAPLSPR</sequence>
<keyword evidence="1" id="KW-0732">Signal</keyword>
<feature type="signal peptide" evidence="1">
    <location>
        <begin position="1"/>
        <end position="22"/>
    </location>
</feature>
<reference evidence="2" key="1">
    <citation type="submission" date="2022-10" db="EMBL/GenBank/DDBJ databases">
        <title>Comparative genomics and taxonomic characterization of three novel marine species of genus Reichenbachiella exhibiting antioxidant and polysaccharide degradation activities.</title>
        <authorList>
            <person name="Muhammad N."/>
            <person name="Lee Y.-J."/>
            <person name="Ko J."/>
            <person name="Kim S.-G."/>
        </authorList>
    </citation>
    <scope>NUCLEOTIDE SEQUENCE</scope>
    <source>
        <strain evidence="2">Wsw4-B4</strain>
    </source>
</reference>
<evidence type="ECO:0000313" key="3">
    <source>
        <dbReference type="Proteomes" id="UP001062165"/>
    </source>
</evidence>
<name>A0ABY6D0C7_9BACT</name>
<gene>
    <name evidence="2" type="ORF">N7E81_00635</name>
</gene>